<name>D8SJZ9_SELML</name>
<evidence type="ECO:0000313" key="3">
    <source>
        <dbReference type="Proteomes" id="UP000001514"/>
    </source>
</evidence>
<dbReference type="InterPro" id="IPR036047">
    <property type="entry name" value="F-box-like_dom_sf"/>
</dbReference>
<proteinExistence type="predicted"/>
<reference evidence="2 3" key="1">
    <citation type="journal article" date="2011" name="Science">
        <title>The Selaginella genome identifies genetic changes associated with the evolution of vascular plants.</title>
        <authorList>
            <person name="Banks J.A."/>
            <person name="Nishiyama T."/>
            <person name="Hasebe M."/>
            <person name="Bowman J.L."/>
            <person name="Gribskov M."/>
            <person name="dePamphilis C."/>
            <person name="Albert V.A."/>
            <person name="Aono N."/>
            <person name="Aoyama T."/>
            <person name="Ambrose B.A."/>
            <person name="Ashton N.W."/>
            <person name="Axtell M.J."/>
            <person name="Barker E."/>
            <person name="Barker M.S."/>
            <person name="Bennetzen J.L."/>
            <person name="Bonawitz N.D."/>
            <person name="Chapple C."/>
            <person name="Cheng C."/>
            <person name="Correa L.G."/>
            <person name="Dacre M."/>
            <person name="DeBarry J."/>
            <person name="Dreyer I."/>
            <person name="Elias M."/>
            <person name="Engstrom E.M."/>
            <person name="Estelle M."/>
            <person name="Feng L."/>
            <person name="Finet C."/>
            <person name="Floyd S.K."/>
            <person name="Frommer W.B."/>
            <person name="Fujita T."/>
            <person name="Gramzow L."/>
            <person name="Gutensohn M."/>
            <person name="Harholt J."/>
            <person name="Hattori M."/>
            <person name="Heyl A."/>
            <person name="Hirai T."/>
            <person name="Hiwatashi Y."/>
            <person name="Ishikawa M."/>
            <person name="Iwata M."/>
            <person name="Karol K.G."/>
            <person name="Koehler B."/>
            <person name="Kolukisaoglu U."/>
            <person name="Kubo M."/>
            <person name="Kurata T."/>
            <person name="Lalonde S."/>
            <person name="Li K."/>
            <person name="Li Y."/>
            <person name="Litt A."/>
            <person name="Lyons E."/>
            <person name="Manning G."/>
            <person name="Maruyama T."/>
            <person name="Michael T.P."/>
            <person name="Mikami K."/>
            <person name="Miyazaki S."/>
            <person name="Morinaga S."/>
            <person name="Murata T."/>
            <person name="Mueller-Roeber B."/>
            <person name="Nelson D.R."/>
            <person name="Obara M."/>
            <person name="Oguri Y."/>
            <person name="Olmstead R.G."/>
            <person name="Onodera N."/>
            <person name="Petersen B.L."/>
            <person name="Pils B."/>
            <person name="Prigge M."/>
            <person name="Rensing S.A."/>
            <person name="Riano-Pachon D.M."/>
            <person name="Roberts A.W."/>
            <person name="Sato Y."/>
            <person name="Scheller H.V."/>
            <person name="Schulz B."/>
            <person name="Schulz C."/>
            <person name="Shakirov E.V."/>
            <person name="Shibagaki N."/>
            <person name="Shinohara N."/>
            <person name="Shippen D.E."/>
            <person name="Soerensen I."/>
            <person name="Sotooka R."/>
            <person name="Sugimoto N."/>
            <person name="Sugita M."/>
            <person name="Sumikawa N."/>
            <person name="Tanurdzic M."/>
            <person name="Theissen G."/>
            <person name="Ulvskov P."/>
            <person name="Wakazuki S."/>
            <person name="Weng J.K."/>
            <person name="Willats W.W."/>
            <person name="Wipf D."/>
            <person name="Wolf P.G."/>
            <person name="Yang L."/>
            <person name="Zimmer A.D."/>
            <person name="Zhu Q."/>
            <person name="Mitros T."/>
            <person name="Hellsten U."/>
            <person name="Loque D."/>
            <person name="Otillar R."/>
            <person name="Salamov A."/>
            <person name="Schmutz J."/>
            <person name="Shapiro H."/>
            <person name="Lindquist E."/>
            <person name="Lucas S."/>
            <person name="Rokhsar D."/>
            <person name="Grigoriev I.V."/>
        </authorList>
    </citation>
    <scope>NUCLEOTIDE SEQUENCE [LARGE SCALE GENOMIC DNA]</scope>
</reference>
<keyword evidence="3" id="KW-1185">Reference proteome</keyword>
<accession>D8SJZ9</accession>
<dbReference type="Gramene" id="EFJ15141">
    <property type="protein sequence ID" value="EFJ15141"/>
    <property type="gene ID" value="SELMODRAFT_445617"/>
</dbReference>
<dbReference type="GO" id="GO:0031146">
    <property type="term" value="P:SCF-dependent proteasomal ubiquitin-dependent protein catabolic process"/>
    <property type="evidence" value="ECO:0000318"/>
    <property type="project" value="GO_Central"/>
</dbReference>
<gene>
    <name evidence="2" type="ORF">SELMODRAFT_445617</name>
</gene>
<dbReference type="Gene3D" id="1.20.1280.50">
    <property type="match status" value="1"/>
</dbReference>
<dbReference type="SUPFAM" id="SSF81383">
    <property type="entry name" value="F-box domain"/>
    <property type="match status" value="1"/>
</dbReference>
<dbReference type="PANTHER" id="PTHR46301:SF74">
    <property type="entry name" value="F-BOX DOMAIN-CONTAINING PROTEIN"/>
    <property type="match status" value="1"/>
</dbReference>
<dbReference type="Proteomes" id="UP000001514">
    <property type="component" value="Unassembled WGS sequence"/>
</dbReference>
<protein>
    <recommendedName>
        <fullName evidence="1">F-box domain-containing protein</fullName>
    </recommendedName>
</protein>
<dbReference type="HOGENOM" id="CLU_066115_0_0_1"/>
<dbReference type="InterPro" id="IPR001810">
    <property type="entry name" value="F-box_dom"/>
</dbReference>
<evidence type="ECO:0000313" key="2">
    <source>
        <dbReference type="EMBL" id="EFJ15141.1"/>
    </source>
</evidence>
<feature type="domain" description="F-box" evidence="1">
    <location>
        <begin position="7"/>
        <end position="48"/>
    </location>
</feature>
<dbReference type="Pfam" id="PF12937">
    <property type="entry name" value="F-box-like"/>
    <property type="match status" value="1"/>
</dbReference>
<sequence length="359" mass="41236">MPPHTGLPDVLWFYILSKLLDVESLVRASLVCREWNGFVRSEGNDIKQRCKSPLLFLKVELRRLACFNPQSGQLYDPNTFFLPPEVSVSLSSIPVASSNGWVLWRYYTEEDMVSLVINNPLVRSSSVALPHCHDVQLEDWIQPENFAMLAAKDGSSFCISFVLFGTINAYAYTAGGHDHDQNEWRTVGNGRYKGHRVAWTNFEHCHILGESGHWVYKPQNDECVLVGKLESLEDYEYGAFGLVSLRGELVTVRFMNGPMRLSLVKSVDGFVKEEEKWVCAETIPYRRKKVFICLDNEFHHVPWKLTVLDLKTGVWKVEKLVTPIKFKWCPLMKETDEAQPWPKDWPMSHTLAFVPNPKI</sequence>
<dbReference type="KEGG" id="smo:SELMODRAFT_445617"/>
<evidence type="ECO:0000259" key="1">
    <source>
        <dbReference type="SMART" id="SM00256"/>
    </source>
</evidence>
<dbReference type="EMBL" id="GL377624">
    <property type="protein sequence ID" value="EFJ15141.1"/>
    <property type="molecule type" value="Genomic_DNA"/>
</dbReference>
<organism evidence="3">
    <name type="scientific">Selaginella moellendorffii</name>
    <name type="common">Spikemoss</name>
    <dbReference type="NCBI Taxonomy" id="88036"/>
    <lineage>
        <taxon>Eukaryota</taxon>
        <taxon>Viridiplantae</taxon>
        <taxon>Streptophyta</taxon>
        <taxon>Embryophyta</taxon>
        <taxon>Tracheophyta</taxon>
        <taxon>Lycopodiopsida</taxon>
        <taxon>Selaginellales</taxon>
        <taxon>Selaginellaceae</taxon>
        <taxon>Selaginella</taxon>
    </lineage>
</organism>
<dbReference type="AlphaFoldDB" id="D8SJZ9"/>
<dbReference type="SMART" id="SM00256">
    <property type="entry name" value="FBOX"/>
    <property type="match status" value="1"/>
</dbReference>
<dbReference type="PANTHER" id="PTHR46301">
    <property type="entry name" value="F-BOX/KELCH-REPEAT PROTEIN"/>
    <property type="match status" value="1"/>
</dbReference>
<dbReference type="GO" id="GO:0004842">
    <property type="term" value="F:ubiquitin-protein transferase activity"/>
    <property type="evidence" value="ECO:0000318"/>
    <property type="project" value="GO_Central"/>
</dbReference>
<dbReference type="InParanoid" id="D8SJZ9"/>